<sequence>MLLLKQDGRGHSYCATRGEILGLAQDSLKQKHSPRMFSLIKNKSWRFEGGQIPS</sequence>
<protein>
    <submittedName>
        <fullName evidence="1">Uncharacterized protein</fullName>
    </submittedName>
</protein>
<evidence type="ECO:0000313" key="2">
    <source>
        <dbReference type="Proteomes" id="UP000694551"/>
    </source>
</evidence>
<accession>A0A8D0KSM4</accession>
<keyword evidence="2" id="KW-1185">Reference proteome</keyword>
<dbReference type="Ensembl" id="ENSSOCT00000006840.1">
    <property type="protein sequence ID" value="ENSSOCP00000006673.1"/>
    <property type="gene ID" value="ENSSOCG00000005116.1"/>
</dbReference>
<proteinExistence type="predicted"/>
<reference evidence="1" key="2">
    <citation type="submission" date="2025-09" db="UniProtKB">
        <authorList>
            <consortium name="Ensembl"/>
        </authorList>
    </citation>
    <scope>IDENTIFICATION</scope>
</reference>
<evidence type="ECO:0000313" key="1">
    <source>
        <dbReference type="Ensembl" id="ENSSOCP00000006673.1"/>
    </source>
</evidence>
<reference evidence="1" key="1">
    <citation type="submission" date="2025-08" db="UniProtKB">
        <authorList>
            <consortium name="Ensembl"/>
        </authorList>
    </citation>
    <scope>IDENTIFICATION</scope>
</reference>
<dbReference type="AlphaFoldDB" id="A0A8D0KSM4"/>
<name>A0A8D0KSM4_STROC</name>
<dbReference type="Proteomes" id="UP000694551">
    <property type="component" value="Unplaced"/>
</dbReference>
<organism evidence="1 2">
    <name type="scientific">Strix occidentalis caurina</name>
    <name type="common">northern spotted owl</name>
    <dbReference type="NCBI Taxonomy" id="311401"/>
    <lineage>
        <taxon>Eukaryota</taxon>
        <taxon>Metazoa</taxon>
        <taxon>Chordata</taxon>
        <taxon>Craniata</taxon>
        <taxon>Vertebrata</taxon>
        <taxon>Euteleostomi</taxon>
        <taxon>Archelosauria</taxon>
        <taxon>Archosauria</taxon>
        <taxon>Dinosauria</taxon>
        <taxon>Saurischia</taxon>
        <taxon>Theropoda</taxon>
        <taxon>Coelurosauria</taxon>
        <taxon>Aves</taxon>
        <taxon>Neognathae</taxon>
        <taxon>Neoaves</taxon>
        <taxon>Telluraves</taxon>
        <taxon>Strigiformes</taxon>
        <taxon>Strigidae</taxon>
        <taxon>Strix</taxon>
    </lineage>
</organism>